<sequence length="121" mass="13068">MAKKMRAIPYIGSNYPDQSGYPGCQPPHLEMDRIEIAVIEAGPLFNLAHASDGHYGPVASPLISGRTECLSLRPLHRAYDSSHGGPDENRTTPLVYTSDIVGLLSKCLSLRPLHRATATGT</sequence>
<reference evidence="1 2" key="1">
    <citation type="submission" date="2019-05" db="EMBL/GenBank/DDBJ databases">
        <title>Emergence of the Ug99 lineage of the wheat stem rust pathogen through somatic hybridization.</title>
        <authorList>
            <person name="Li F."/>
            <person name="Upadhyaya N.M."/>
            <person name="Sperschneider J."/>
            <person name="Matny O."/>
            <person name="Nguyen-Phuc H."/>
            <person name="Mago R."/>
            <person name="Raley C."/>
            <person name="Miller M.E."/>
            <person name="Silverstein K.A.T."/>
            <person name="Henningsen E."/>
            <person name="Hirsch C.D."/>
            <person name="Visser B."/>
            <person name="Pretorius Z.A."/>
            <person name="Steffenson B.J."/>
            <person name="Schwessinger B."/>
            <person name="Dodds P.N."/>
            <person name="Figueroa M."/>
        </authorList>
    </citation>
    <scope>NUCLEOTIDE SEQUENCE [LARGE SCALE GENOMIC DNA]</scope>
    <source>
        <strain evidence="1">21-0</strain>
    </source>
</reference>
<name>A0A5B0NZ55_PUCGR</name>
<protein>
    <submittedName>
        <fullName evidence="1">Uncharacterized protein</fullName>
    </submittedName>
</protein>
<evidence type="ECO:0000313" key="2">
    <source>
        <dbReference type="Proteomes" id="UP000324748"/>
    </source>
</evidence>
<keyword evidence="2" id="KW-1185">Reference proteome</keyword>
<dbReference type="EMBL" id="VSWC01000079">
    <property type="protein sequence ID" value="KAA1093986.1"/>
    <property type="molecule type" value="Genomic_DNA"/>
</dbReference>
<comment type="caution">
    <text evidence="1">The sequence shown here is derived from an EMBL/GenBank/DDBJ whole genome shotgun (WGS) entry which is preliminary data.</text>
</comment>
<organism evidence="1 2">
    <name type="scientific">Puccinia graminis f. sp. tritici</name>
    <dbReference type="NCBI Taxonomy" id="56615"/>
    <lineage>
        <taxon>Eukaryota</taxon>
        <taxon>Fungi</taxon>
        <taxon>Dikarya</taxon>
        <taxon>Basidiomycota</taxon>
        <taxon>Pucciniomycotina</taxon>
        <taxon>Pucciniomycetes</taxon>
        <taxon>Pucciniales</taxon>
        <taxon>Pucciniaceae</taxon>
        <taxon>Puccinia</taxon>
    </lineage>
</organism>
<proteinExistence type="predicted"/>
<gene>
    <name evidence="1" type="ORF">PGT21_005430</name>
</gene>
<dbReference type="Proteomes" id="UP000324748">
    <property type="component" value="Unassembled WGS sequence"/>
</dbReference>
<accession>A0A5B0NZ55</accession>
<evidence type="ECO:0000313" key="1">
    <source>
        <dbReference type="EMBL" id="KAA1093986.1"/>
    </source>
</evidence>
<dbReference type="AlphaFoldDB" id="A0A5B0NZ55"/>